<feature type="compositionally biased region" description="Polar residues" evidence="1">
    <location>
        <begin position="1"/>
        <end position="40"/>
    </location>
</feature>
<dbReference type="KEGG" id="ache:ACHE_60638A"/>
<dbReference type="Proteomes" id="UP000637239">
    <property type="component" value="Chromosome 6"/>
</dbReference>
<sequence>MANTPNARETQAQSSQSTVADLASNRSTVNPSSTSLTSEAPSKGLTARADDQTSSPKSYENCHLSAADRAQELARIGSWVAFTTECLESVREVEDILSGELELS</sequence>
<accession>A0A7R7ZRV7</accession>
<dbReference type="RefSeq" id="XP_043139274.1">
    <property type="nucleotide sequence ID" value="XM_043281834.1"/>
</dbReference>
<keyword evidence="3" id="KW-1185">Reference proteome</keyword>
<dbReference type="GeneID" id="66985110"/>
<reference evidence="2" key="2">
    <citation type="submission" date="2021-02" db="EMBL/GenBank/DDBJ databases">
        <title>Aspergillus chevalieri M1 genome sequence.</title>
        <authorList>
            <person name="Kadooka C."/>
            <person name="Mori K."/>
            <person name="Futagami T."/>
        </authorList>
    </citation>
    <scope>NUCLEOTIDE SEQUENCE</scope>
    <source>
        <strain evidence="2">M1</strain>
    </source>
</reference>
<evidence type="ECO:0000313" key="2">
    <source>
        <dbReference type="EMBL" id="BCR90752.1"/>
    </source>
</evidence>
<feature type="region of interest" description="Disordered" evidence="1">
    <location>
        <begin position="1"/>
        <end position="61"/>
    </location>
</feature>
<reference evidence="2" key="1">
    <citation type="submission" date="2021-01" db="EMBL/GenBank/DDBJ databases">
        <authorList>
            <consortium name="Aspergillus chevalieri M1 genome sequencing consortium"/>
            <person name="Kazuki M."/>
            <person name="Futagami T."/>
        </authorList>
    </citation>
    <scope>NUCLEOTIDE SEQUENCE</scope>
    <source>
        <strain evidence="2">M1</strain>
    </source>
</reference>
<organism evidence="2 3">
    <name type="scientific">Aspergillus chevalieri</name>
    <name type="common">Eurotium chevalieri</name>
    <dbReference type="NCBI Taxonomy" id="182096"/>
    <lineage>
        <taxon>Eukaryota</taxon>
        <taxon>Fungi</taxon>
        <taxon>Dikarya</taxon>
        <taxon>Ascomycota</taxon>
        <taxon>Pezizomycotina</taxon>
        <taxon>Eurotiomycetes</taxon>
        <taxon>Eurotiomycetidae</taxon>
        <taxon>Eurotiales</taxon>
        <taxon>Aspergillaceae</taxon>
        <taxon>Aspergillus</taxon>
        <taxon>Aspergillus subgen. Aspergillus</taxon>
    </lineage>
</organism>
<dbReference type="EMBL" id="AP024421">
    <property type="protein sequence ID" value="BCR90752.1"/>
    <property type="molecule type" value="Genomic_DNA"/>
</dbReference>
<evidence type="ECO:0000256" key="1">
    <source>
        <dbReference type="SAM" id="MobiDB-lite"/>
    </source>
</evidence>
<protein>
    <submittedName>
        <fullName evidence="2">Uncharacterized protein</fullName>
    </submittedName>
</protein>
<evidence type="ECO:0000313" key="3">
    <source>
        <dbReference type="Proteomes" id="UP000637239"/>
    </source>
</evidence>
<dbReference type="AlphaFoldDB" id="A0A7R7ZRV7"/>
<gene>
    <name evidence="2" type="ORF">ACHE_60638A</name>
</gene>
<name>A0A7R7ZRV7_ASPCH</name>
<proteinExistence type="predicted"/>